<proteinExistence type="inferred from homology"/>
<evidence type="ECO:0000256" key="2">
    <source>
        <dbReference type="ARBA" id="ARBA00022516"/>
    </source>
</evidence>
<keyword evidence="3 11" id="KW-0210">Decarboxylase</keyword>
<keyword evidence="12" id="KW-0812">Transmembrane</keyword>
<dbReference type="Proteomes" id="UP000434850">
    <property type="component" value="Unassembled WGS sequence"/>
</dbReference>
<feature type="transmembrane region" description="Helical" evidence="12">
    <location>
        <begin position="7"/>
        <end position="29"/>
    </location>
</feature>
<comment type="subunit">
    <text evidence="11">Heterodimer of a large membrane-associated beta subunit and a small pyruvoyl-containing alpha subunit.</text>
</comment>
<dbReference type="PANTHER" id="PTHR35809">
    <property type="entry name" value="ARCHAETIDYLSERINE DECARBOXYLASE PROENZYME-RELATED"/>
    <property type="match status" value="1"/>
</dbReference>
<dbReference type="AlphaFoldDB" id="A0A6I4I4W1"/>
<dbReference type="GO" id="GO:0004609">
    <property type="term" value="F:phosphatidylserine decarboxylase activity"/>
    <property type="evidence" value="ECO:0007669"/>
    <property type="project" value="UniProtKB-UniRule"/>
</dbReference>
<keyword evidence="5 11" id="KW-0472">Membrane</keyword>
<evidence type="ECO:0000256" key="5">
    <source>
        <dbReference type="ARBA" id="ARBA00023136"/>
    </source>
</evidence>
<comment type="similarity">
    <text evidence="11">Belongs to the phosphatidylserine decarboxylase family. PSD-A subfamily.</text>
</comment>
<dbReference type="PANTHER" id="PTHR35809:SF1">
    <property type="entry name" value="ARCHAETIDYLSERINE DECARBOXYLASE PROENZYME-RELATED"/>
    <property type="match status" value="1"/>
</dbReference>
<reference evidence="13 14" key="1">
    <citation type="submission" date="2019-12" db="EMBL/GenBank/DDBJ databases">
        <title>Mucilaginibacter sp. HME9299 genome sequencing and assembly.</title>
        <authorList>
            <person name="Kang H."/>
            <person name="Kim H."/>
            <person name="Joh K."/>
        </authorList>
    </citation>
    <scope>NUCLEOTIDE SEQUENCE [LARGE SCALE GENOMIC DNA]</scope>
    <source>
        <strain evidence="13 14">HME9299</strain>
    </source>
</reference>
<keyword evidence="12" id="KW-1133">Transmembrane helix</keyword>
<evidence type="ECO:0000256" key="3">
    <source>
        <dbReference type="ARBA" id="ARBA00022793"/>
    </source>
</evidence>
<keyword evidence="8 11" id="KW-0456">Lyase</keyword>
<feature type="chain" id="PRO_5026393862" description="Phosphatidylserine decarboxylase alpha chain" evidence="11">
    <location>
        <begin position="188"/>
        <end position="220"/>
    </location>
</feature>
<keyword evidence="2 11" id="KW-0444">Lipid biosynthesis</keyword>
<keyword evidence="6 11" id="KW-0865">Zymogen</keyword>
<sequence length="220" mass="25085">MTFHKEGYTSMALCILFIFVLNALVHFYYPEAAVLKWFIYIISFLLFVIILQFFRSPKFVVTTHDEHVICPADGKVVVIEEVEEPEFLKDKRIQVSVFMSPVNVHVNRNPIAGVISYFKYHPGKYLVAWHPKSSTENERTTIAIESKTGVTVLFRQIAGALARRIVWYVKEGQQVEQGEQFGFIKFGSRVDIFLPLGTKINVNLGDKVKGGRTVLAELQA</sequence>
<dbReference type="Pfam" id="PF02666">
    <property type="entry name" value="PS_Dcarbxylase"/>
    <property type="match status" value="1"/>
</dbReference>
<evidence type="ECO:0000313" key="14">
    <source>
        <dbReference type="Proteomes" id="UP000434850"/>
    </source>
</evidence>
<dbReference type="InterPro" id="IPR033175">
    <property type="entry name" value="PSD-A"/>
</dbReference>
<gene>
    <name evidence="11" type="primary">psd</name>
    <name evidence="13" type="ORF">GO816_03615</name>
</gene>
<dbReference type="NCBIfam" id="NF003685">
    <property type="entry name" value="PRK05305.2-5"/>
    <property type="match status" value="1"/>
</dbReference>
<feature type="site" description="Cleavage (non-hydrolytic); by autocatalysis" evidence="11">
    <location>
        <begin position="187"/>
        <end position="188"/>
    </location>
</feature>
<feature type="modified residue" description="Pyruvic acid (Ser); by autocatalysis" evidence="11">
    <location>
        <position position="188"/>
    </location>
</feature>
<dbReference type="NCBIfam" id="NF003678">
    <property type="entry name" value="PRK05305.1-2"/>
    <property type="match status" value="1"/>
</dbReference>
<evidence type="ECO:0000256" key="7">
    <source>
        <dbReference type="ARBA" id="ARBA00023209"/>
    </source>
</evidence>
<dbReference type="EC" id="4.1.1.65" evidence="11"/>
<name>A0A6I4I4W1_9SPHI</name>
<feature type="chain" id="PRO_5026393863" description="Phosphatidylserine decarboxylase beta chain" evidence="11">
    <location>
        <begin position="1"/>
        <end position="187"/>
    </location>
</feature>
<dbReference type="HAMAP" id="MF_00664">
    <property type="entry name" value="PS_decarb_PSD_A"/>
    <property type="match status" value="1"/>
</dbReference>
<evidence type="ECO:0000313" key="13">
    <source>
        <dbReference type="EMBL" id="MVN90205.1"/>
    </source>
</evidence>
<protein>
    <recommendedName>
        <fullName evidence="11">Phosphatidylserine decarboxylase proenzyme</fullName>
        <ecNumber evidence="11">4.1.1.65</ecNumber>
    </recommendedName>
    <component>
        <recommendedName>
            <fullName evidence="11">Phosphatidylserine decarboxylase alpha chain</fullName>
        </recommendedName>
    </component>
    <component>
        <recommendedName>
            <fullName evidence="11">Phosphatidylserine decarboxylase beta chain</fullName>
        </recommendedName>
    </component>
</protein>
<comment type="caution">
    <text evidence="13">The sequence shown here is derived from an EMBL/GenBank/DDBJ whole genome shotgun (WGS) entry which is preliminary data.</text>
</comment>
<keyword evidence="7 11" id="KW-0594">Phospholipid biosynthesis</keyword>
<comment type="pathway">
    <text evidence="11">Phospholipid metabolism; phosphatidylethanolamine biosynthesis; phosphatidylethanolamine from CDP-diacylglycerol: step 2/2.</text>
</comment>
<keyword evidence="4 11" id="KW-0443">Lipid metabolism</keyword>
<evidence type="ECO:0000256" key="1">
    <source>
        <dbReference type="ARBA" id="ARBA00022475"/>
    </source>
</evidence>
<organism evidence="13 14">
    <name type="scientific">Mucilaginibacter aquatilis</name>
    <dbReference type="NCBI Taxonomy" id="1517760"/>
    <lineage>
        <taxon>Bacteria</taxon>
        <taxon>Pseudomonadati</taxon>
        <taxon>Bacteroidota</taxon>
        <taxon>Sphingobacteriia</taxon>
        <taxon>Sphingobacteriales</taxon>
        <taxon>Sphingobacteriaceae</taxon>
        <taxon>Mucilaginibacter</taxon>
    </lineage>
</organism>
<dbReference type="UniPathway" id="UPA00558">
    <property type="reaction ID" value="UER00616"/>
</dbReference>
<evidence type="ECO:0000256" key="10">
    <source>
        <dbReference type="ARBA" id="ARBA00023317"/>
    </source>
</evidence>
<keyword evidence="9 11" id="KW-1208">Phospholipid metabolism</keyword>
<evidence type="ECO:0000256" key="4">
    <source>
        <dbReference type="ARBA" id="ARBA00023098"/>
    </source>
</evidence>
<evidence type="ECO:0000256" key="6">
    <source>
        <dbReference type="ARBA" id="ARBA00023145"/>
    </source>
</evidence>
<dbReference type="GO" id="GO:0006646">
    <property type="term" value="P:phosphatidylethanolamine biosynthetic process"/>
    <property type="evidence" value="ECO:0007669"/>
    <property type="project" value="UniProtKB-UniRule"/>
</dbReference>
<keyword evidence="14" id="KW-1185">Reference proteome</keyword>
<evidence type="ECO:0000256" key="8">
    <source>
        <dbReference type="ARBA" id="ARBA00023239"/>
    </source>
</evidence>
<dbReference type="RefSeq" id="WP_157539971.1">
    <property type="nucleotide sequence ID" value="NZ_WQLA01000001.1"/>
</dbReference>
<dbReference type="EMBL" id="WQLA01000001">
    <property type="protein sequence ID" value="MVN90205.1"/>
    <property type="molecule type" value="Genomic_DNA"/>
</dbReference>
<comment type="subcellular location">
    <subcellularLocation>
        <location evidence="11">Cell membrane</location>
        <topology evidence="11">Peripheral membrane protein</topology>
    </subcellularLocation>
</comment>
<feature type="active site" description="Schiff-base intermediate with substrate; via pyruvic acid" evidence="11">
    <location>
        <position position="188"/>
    </location>
</feature>
<evidence type="ECO:0000256" key="12">
    <source>
        <dbReference type="SAM" id="Phobius"/>
    </source>
</evidence>
<accession>A0A6I4I4W1</accession>
<dbReference type="GO" id="GO:0005886">
    <property type="term" value="C:plasma membrane"/>
    <property type="evidence" value="ECO:0007669"/>
    <property type="project" value="UniProtKB-SubCell"/>
</dbReference>
<keyword evidence="10 11" id="KW-0670">Pyruvate</keyword>
<comment type="catalytic activity">
    <reaction evidence="11">
        <text>a 1,2-diacyl-sn-glycero-3-phospho-L-serine + H(+) = a 1,2-diacyl-sn-glycero-3-phosphoethanolamine + CO2</text>
        <dbReference type="Rhea" id="RHEA:20828"/>
        <dbReference type="ChEBI" id="CHEBI:15378"/>
        <dbReference type="ChEBI" id="CHEBI:16526"/>
        <dbReference type="ChEBI" id="CHEBI:57262"/>
        <dbReference type="ChEBI" id="CHEBI:64612"/>
        <dbReference type="EC" id="4.1.1.65"/>
    </reaction>
</comment>
<feature type="transmembrane region" description="Helical" evidence="12">
    <location>
        <begin position="35"/>
        <end position="54"/>
    </location>
</feature>
<comment type="function">
    <text evidence="11">Catalyzes the formation of phosphatidylethanolamine (PtdEtn) from phosphatidylserine (PtdSer).</text>
</comment>
<dbReference type="OrthoDB" id="9790893at2"/>
<evidence type="ECO:0000256" key="9">
    <source>
        <dbReference type="ARBA" id="ARBA00023264"/>
    </source>
</evidence>
<comment type="PTM">
    <text evidence="11">Is synthesized initially as an inactive proenzyme. Formation of the active enzyme involves a self-maturation process in which the active site pyruvoyl group is generated from an internal serine residue via an autocatalytic post-translational modification. Two non-identical subunits are generated from the proenzyme in this reaction, and the pyruvate is formed at the N-terminus of the alpha chain, which is derived from the carboxyl end of the proenzyme. The post-translation cleavage follows an unusual pathway, termed non-hydrolytic serinolysis, in which the side chain hydroxyl group of the serine supplies its oxygen atom to form the C-terminus of the beta chain, while the remainder of the serine residue undergoes an oxidative deamination to produce ammonia and the pyruvoyl prosthetic group on the alpha chain.</text>
</comment>
<keyword evidence="1 11" id="KW-1003">Cell membrane</keyword>
<dbReference type="InterPro" id="IPR003817">
    <property type="entry name" value="PS_Dcarbxylase"/>
</dbReference>
<evidence type="ECO:0000256" key="11">
    <source>
        <dbReference type="HAMAP-Rule" id="MF_00664"/>
    </source>
</evidence>
<comment type="cofactor">
    <cofactor evidence="11">
        <name>pyruvate</name>
        <dbReference type="ChEBI" id="CHEBI:15361"/>
    </cofactor>
    <text evidence="11">Binds 1 pyruvoyl group covalently per subunit.</text>
</comment>